<dbReference type="SUPFAM" id="SSF81531">
    <property type="entry name" value="Non-heme 11 kDa protein of cytochrome bc1 complex (Ubiquinol-cytochrome c reductase)"/>
    <property type="match status" value="1"/>
</dbReference>
<evidence type="ECO:0000256" key="8">
    <source>
        <dbReference type="ARBA" id="ARBA00023136"/>
    </source>
</evidence>
<evidence type="ECO:0000256" key="5">
    <source>
        <dbReference type="ARBA" id="ARBA00022792"/>
    </source>
</evidence>
<keyword evidence="5" id="KW-0999">Mitochondrion inner membrane</keyword>
<dbReference type="InterPro" id="IPR023184">
    <property type="entry name" value="Ubol_cytC_Rdtase_hinge_dom"/>
</dbReference>
<name>A0A9P5V7V7_9FUNG</name>
<keyword evidence="3" id="KW-0813">Transport</keyword>
<evidence type="ECO:0000256" key="7">
    <source>
        <dbReference type="ARBA" id="ARBA00023128"/>
    </source>
</evidence>
<evidence type="ECO:0000313" key="11">
    <source>
        <dbReference type="Proteomes" id="UP000748756"/>
    </source>
</evidence>
<keyword evidence="6" id="KW-0249">Electron transport</keyword>
<dbReference type="EMBL" id="JAAAUQ010000954">
    <property type="protein sequence ID" value="KAF9145486.1"/>
    <property type="molecule type" value="Genomic_DNA"/>
</dbReference>
<accession>A0A9P5V7V7</accession>
<dbReference type="InterPro" id="IPR036811">
    <property type="entry name" value="Ubol_cytC_Rdtase_hinge_dom_sf"/>
</dbReference>
<evidence type="ECO:0000256" key="6">
    <source>
        <dbReference type="ARBA" id="ARBA00022982"/>
    </source>
</evidence>
<feature type="domain" description="Ubiquinol-cytochrome C reductase hinge" evidence="9">
    <location>
        <begin position="5"/>
        <end position="47"/>
    </location>
</feature>
<evidence type="ECO:0000256" key="3">
    <source>
        <dbReference type="ARBA" id="ARBA00022448"/>
    </source>
</evidence>
<keyword evidence="7" id="KW-0496">Mitochondrion</keyword>
<proteinExistence type="inferred from homology"/>
<sequence>MFLLCSDAKATALKRQLEECSRRVIEEEQGVHDDCTEELFQLLEFVNARRF</sequence>
<reference evidence="10" key="1">
    <citation type="journal article" date="2020" name="Fungal Divers.">
        <title>Resolving the Mortierellaceae phylogeny through synthesis of multi-gene phylogenetics and phylogenomics.</title>
        <authorList>
            <person name="Vandepol N."/>
            <person name="Liber J."/>
            <person name="Desiro A."/>
            <person name="Na H."/>
            <person name="Kennedy M."/>
            <person name="Barry K."/>
            <person name="Grigoriev I.V."/>
            <person name="Miller A.N."/>
            <person name="O'Donnell K."/>
            <person name="Stajich J.E."/>
            <person name="Bonito G."/>
        </authorList>
    </citation>
    <scope>NUCLEOTIDE SEQUENCE</scope>
    <source>
        <strain evidence="10">NRRL 6426</strain>
    </source>
</reference>
<keyword evidence="4" id="KW-0679">Respiratory chain</keyword>
<dbReference type="Pfam" id="PF02320">
    <property type="entry name" value="UCR_hinge"/>
    <property type="match status" value="1"/>
</dbReference>
<evidence type="ECO:0000256" key="1">
    <source>
        <dbReference type="ARBA" id="ARBA00004273"/>
    </source>
</evidence>
<gene>
    <name evidence="10" type="ORF">BG015_011885</name>
</gene>
<dbReference type="Gene3D" id="1.10.287.20">
    <property type="entry name" value="Ubiquinol-cytochrome C reductase hinge domain"/>
    <property type="match status" value="1"/>
</dbReference>
<evidence type="ECO:0000256" key="2">
    <source>
        <dbReference type="ARBA" id="ARBA00006498"/>
    </source>
</evidence>
<keyword evidence="8" id="KW-0472">Membrane</keyword>
<comment type="similarity">
    <text evidence="2">Belongs to the UQCRH/QCR6 family.</text>
</comment>
<comment type="caution">
    <text evidence="10">The sequence shown here is derived from an EMBL/GenBank/DDBJ whole genome shotgun (WGS) entry which is preliminary data.</text>
</comment>
<dbReference type="Proteomes" id="UP000748756">
    <property type="component" value="Unassembled WGS sequence"/>
</dbReference>
<comment type="subcellular location">
    <subcellularLocation>
        <location evidence="1">Mitochondrion inner membrane</location>
    </subcellularLocation>
</comment>
<dbReference type="GO" id="GO:0005743">
    <property type="term" value="C:mitochondrial inner membrane"/>
    <property type="evidence" value="ECO:0007669"/>
    <property type="project" value="UniProtKB-SubCell"/>
</dbReference>
<protein>
    <recommendedName>
        <fullName evidence="9">Ubiquinol-cytochrome C reductase hinge domain-containing protein</fullName>
    </recommendedName>
</protein>
<evidence type="ECO:0000313" key="10">
    <source>
        <dbReference type="EMBL" id="KAF9145486.1"/>
    </source>
</evidence>
<dbReference type="AlphaFoldDB" id="A0A9P5V7V7"/>
<evidence type="ECO:0000259" key="9">
    <source>
        <dbReference type="Pfam" id="PF02320"/>
    </source>
</evidence>
<evidence type="ECO:0000256" key="4">
    <source>
        <dbReference type="ARBA" id="ARBA00022660"/>
    </source>
</evidence>
<organism evidence="10 11">
    <name type="scientific">Linnemannia schmuckeri</name>
    <dbReference type="NCBI Taxonomy" id="64567"/>
    <lineage>
        <taxon>Eukaryota</taxon>
        <taxon>Fungi</taxon>
        <taxon>Fungi incertae sedis</taxon>
        <taxon>Mucoromycota</taxon>
        <taxon>Mortierellomycotina</taxon>
        <taxon>Mortierellomycetes</taxon>
        <taxon>Mortierellales</taxon>
        <taxon>Mortierellaceae</taxon>
        <taxon>Linnemannia</taxon>
    </lineage>
</organism>
<keyword evidence="11" id="KW-1185">Reference proteome</keyword>